<dbReference type="EMBL" id="JASBWR010000033">
    <property type="protein sequence ID" value="KAJ9105700.1"/>
    <property type="molecule type" value="Genomic_DNA"/>
</dbReference>
<gene>
    <name evidence="1" type="ORF">QFC19_003475</name>
</gene>
<sequence>MSSEFIKFPSRRSTVYSSKGIVASSQTLASAAGIEVLAKGGNAVDAAIAVSAALCVTEPGSTGVGGDCFVLFYKKGDKKVHGIDGCGRSARNVTIQDVLDADYGGKQMHRIKPTSIFSVTVPGAIAAWVDAFEKWGSRKVLLQQVLDPAIRLADEGFPIGEIASRLWRKSAPKLQLQNQDLLEDQNPLLINGKGPNEGDFVQNKPLAKLFLAVAKNGKDGFYKGPVAEAIIKRTTSKNHKLDAKDLELHESTVVDPISIVFENHKVWEIPPSGQGLVALLALGIIRELHNSGKINLHGLKHNSAEYLHILIEACKMGFYDSDEYVTDPKFHDIPLEQLLDTPYLKSRAELFCKEKSLDGTTMSHGIPDPKHRSDTVYLTTSDSEGNACSFINSVYHGFGSGIVVPEFGFSLQSRGANFNLNKGTPNSLEGGKRPYHTIIPSMITTENDALYASFGNMGGYMQPVGHVQHVLNMVLFNMTPQQLIDLPRFCLCSHEDVTSDRGRGSDGPVSTPITVVALEEGIDEKVGNSLEKLGHTVQFVSDYDRHLFGRAQIIKNISTDGRVMYAAGSEMRADGAAIPFV</sequence>
<proteinExistence type="predicted"/>
<comment type="caution">
    <text evidence="1">The sequence shown here is derived from an EMBL/GenBank/DDBJ whole genome shotgun (WGS) entry which is preliminary data.</text>
</comment>
<evidence type="ECO:0000313" key="2">
    <source>
        <dbReference type="Proteomes" id="UP001241377"/>
    </source>
</evidence>
<keyword evidence="2" id="KW-1185">Reference proteome</keyword>
<name>A0ACC2W1T7_9TREE</name>
<reference evidence="1" key="1">
    <citation type="submission" date="2023-04" db="EMBL/GenBank/DDBJ databases">
        <title>Draft Genome sequencing of Naganishia species isolated from polar environments using Oxford Nanopore Technology.</title>
        <authorList>
            <person name="Leo P."/>
            <person name="Venkateswaran K."/>
        </authorList>
    </citation>
    <scope>NUCLEOTIDE SEQUENCE</scope>
    <source>
        <strain evidence="1">MNA-CCFEE 5261</strain>
    </source>
</reference>
<dbReference type="Proteomes" id="UP001241377">
    <property type="component" value="Unassembled WGS sequence"/>
</dbReference>
<evidence type="ECO:0000313" key="1">
    <source>
        <dbReference type="EMBL" id="KAJ9105700.1"/>
    </source>
</evidence>
<organism evidence="1 2">
    <name type="scientific">Naganishia cerealis</name>
    <dbReference type="NCBI Taxonomy" id="610337"/>
    <lineage>
        <taxon>Eukaryota</taxon>
        <taxon>Fungi</taxon>
        <taxon>Dikarya</taxon>
        <taxon>Basidiomycota</taxon>
        <taxon>Agaricomycotina</taxon>
        <taxon>Tremellomycetes</taxon>
        <taxon>Filobasidiales</taxon>
        <taxon>Filobasidiaceae</taxon>
        <taxon>Naganishia</taxon>
    </lineage>
</organism>
<accession>A0ACC2W1T7</accession>
<protein>
    <submittedName>
        <fullName evidence="1">Uncharacterized protein</fullName>
    </submittedName>
</protein>